<keyword evidence="1" id="KW-0408">Iron</keyword>
<dbReference type="PANTHER" id="PTHR42954:SF2">
    <property type="entry name" value="FE(2+) TRANSPORT PROTEIN A"/>
    <property type="match status" value="1"/>
</dbReference>
<feature type="domain" description="Ferrous iron transporter FeoA-like" evidence="2">
    <location>
        <begin position="16"/>
        <end position="88"/>
    </location>
</feature>
<protein>
    <submittedName>
        <fullName evidence="3">Ferrous iron transport protein A</fullName>
    </submittedName>
</protein>
<dbReference type="SMART" id="SM00899">
    <property type="entry name" value="FeoA"/>
    <property type="match status" value="1"/>
</dbReference>
<evidence type="ECO:0000256" key="1">
    <source>
        <dbReference type="ARBA" id="ARBA00023004"/>
    </source>
</evidence>
<keyword evidence="4" id="KW-1185">Reference proteome</keyword>
<evidence type="ECO:0000313" key="3">
    <source>
        <dbReference type="EMBL" id="SDJ96883.1"/>
    </source>
</evidence>
<dbReference type="PANTHER" id="PTHR42954">
    <property type="entry name" value="FE(2+) TRANSPORT PROTEIN A"/>
    <property type="match status" value="1"/>
</dbReference>
<dbReference type="EMBL" id="FNFM01000003">
    <property type="protein sequence ID" value="SDJ96883.1"/>
    <property type="molecule type" value="Genomic_DNA"/>
</dbReference>
<accession>A0A1G8Y2E0</accession>
<dbReference type="AlphaFoldDB" id="A0A1G8Y2E0"/>
<dbReference type="InterPro" id="IPR008988">
    <property type="entry name" value="Transcriptional_repressor_C"/>
</dbReference>
<dbReference type="Proteomes" id="UP000199213">
    <property type="component" value="Unassembled WGS sequence"/>
</dbReference>
<reference evidence="4" key="1">
    <citation type="submission" date="2016-10" db="EMBL/GenBank/DDBJ databases">
        <authorList>
            <person name="Varghese N."/>
            <person name="Submissions S."/>
        </authorList>
    </citation>
    <scope>NUCLEOTIDE SEQUENCE [LARGE SCALE GENOMIC DNA]</scope>
    <source>
        <strain evidence="4">DSM 45460</strain>
    </source>
</reference>
<dbReference type="InterPro" id="IPR007167">
    <property type="entry name" value="Fe-transptr_FeoA-like"/>
</dbReference>
<dbReference type="InterPro" id="IPR052713">
    <property type="entry name" value="FeoA"/>
</dbReference>
<dbReference type="GO" id="GO:0046914">
    <property type="term" value="F:transition metal ion binding"/>
    <property type="evidence" value="ECO:0007669"/>
    <property type="project" value="InterPro"/>
</dbReference>
<dbReference type="SUPFAM" id="SSF50037">
    <property type="entry name" value="C-terminal domain of transcriptional repressors"/>
    <property type="match status" value="1"/>
</dbReference>
<dbReference type="RefSeq" id="WP_218119948.1">
    <property type="nucleotide sequence ID" value="NZ_FNFM01000003.1"/>
</dbReference>
<dbReference type="Gene3D" id="2.30.30.90">
    <property type="match status" value="1"/>
</dbReference>
<dbReference type="InterPro" id="IPR038157">
    <property type="entry name" value="FeoA_core_dom"/>
</dbReference>
<proteinExistence type="predicted"/>
<evidence type="ECO:0000259" key="2">
    <source>
        <dbReference type="SMART" id="SM00899"/>
    </source>
</evidence>
<name>A0A1G8Y2E0_ACTMZ</name>
<evidence type="ECO:0000313" key="4">
    <source>
        <dbReference type="Proteomes" id="UP000199213"/>
    </source>
</evidence>
<dbReference type="Pfam" id="PF04023">
    <property type="entry name" value="FeoA"/>
    <property type="match status" value="1"/>
</dbReference>
<organism evidence="3 4">
    <name type="scientific">Actinopolyspora mzabensis</name>
    <dbReference type="NCBI Taxonomy" id="995066"/>
    <lineage>
        <taxon>Bacteria</taxon>
        <taxon>Bacillati</taxon>
        <taxon>Actinomycetota</taxon>
        <taxon>Actinomycetes</taxon>
        <taxon>Actinopolysporales</taxon>
        <taxon>Actinopolysporaceae</taxon>
        <taxon>Actinopolyspora</taxon>
    </lineage>
</organism>
<sequence length="91" mass="9941">MRNVHKGSPAGASTATTLDRLRRGQIATVTAVDIHGPQRRRLMDLGVLPGSRIHIDRVSPLGDPTAYLVRGSVIALRREQARGIHITVEQE</sequence>
<gene>
    <name evidence="3" type="ORF">SAMN04487820_103209</name>
</gene>